<dbReference type="Pfam" id="PF00514">
    <property type="entry name" value="Arm"/>
    <property type="match status" value="1"/>
</dbReference>
<feature type="compositionally biased region" description="Polar residues" evidence="4">
    <location>
        <begin position="259"/>
        <end position="269"/>
    </location>
</feature>
<dbReference type="PROSITE" id="PS50176">
    <property type="entry name" value="ARM_REPEAT"/>
    <property type="match status" value="3"/>
</dbReference>
<feature type="repeat" description="ARM" evidence="3">
    <location>
        <begin position="675"/>
        <end position="713"/>
    </location>
</feature>
<feature type="compositionally biased region" description="Basic and acidic residues" evidence="4">
    <location>
        <begin position="2297"/>
        <end position="2307"/>
    </location>
</feature>
<dbReference type="InterPro" id="IPR026818">
    <property type="entry name" value="Apc_fam"/>
</dbReference>
<feature type="compositionally biased region" description="Basic and acidic residues" evidence="4">
    <location>
        <begin position="515"/>
        <end position="533"/>
    </location>
</feature>
<evidence type="ECO:0000256" key="1">
    <source>
        <dbReference type="ARBA" id="ARBA00009051"/>
    </source>
</evidence>
<dbReference type="GO" id="GO:0005737">
    <property type="term" value="C:cytoplasm"/>
    <property type="evidence" value="ECO:0007669"/>
    <property type="project" value="UniProtKB-ARBA"/>
</dbReference>
<feature type="compositionally biased region" description="Basic residues" evidence="4">
    <location>
        <begin position="2263"/>
        <end position="2278"/>
    </location>
</feature>
<evidence type="ECO:0000313" key="6">
    <source>
        <dbReference type="Proteomes" id="UP001607303"/>
    </source>
</evidence>
<feature type="compositionally biased region" description="Basic and acidic residues" evidence="4">
    <location>
        <begin position="1658"/>
        <end position="1676"/>
    </location>
</feature>
<feature type="region of interest" description="Disordered" evidence="4">
    <location>
        <begin position="1125"/>
        <end position="1149"/>
    </location>
</feature>
<feature type="compositionally biased region" description="Low complexity" evidence="4">
    <location>
        <begin position="389"/>
        <end position="408"/>
    </location>
</feature>
<feature type="region of interest" description="Disordered" evidence="4">
    <location>
        <begin position="1941"/>
        <end position="1967"/>
    </location>
</feature>
<dbReference type="EMBL" id="JAYRBN010000035">
    <property type="protein sequence ID" value="KAL2747375.1"/>
    <property type="molecule type" value="Genomic_DNA"/>
</dbReference>
<comment type="similarity">
    <text evidence="1">Belongs to the adenomatous polyposis coli (APC) family.</text>
</comment>
<feature type="repeat" description="ARM" evidence="3">
    <location>
        <begin position="916"/>
        <end position="948"/>
    </location>
</feature>
<sequence>MCVNRAKILIGKEKYIENELHEDFWIEQRASSADFCEIRKRGSKKSKRVIFVGFHHHRRHRRHFSSFGQHRSSPNFEKRMTLPISSYEKLLDQVRELTHETRLLQRDLHSALYNANIPADVNHNFNYERRDCKKGRILTDNIIRKDEKRRRTEDGHGSLVECNNLRLRPRFLSNLESVDYFRSSDLTSRLLAQRSYEHDRLISQVSCSTVAGVLMPGENREDRINHSSLGLPGDTRQGSLSSSPRRSSNTMIPLPRSTKFVSSSNTVNPKTVKTKRNRLRLIMENKEAFDAIEKEDQEDRSYDDRFGRTSTILRYSKVTRDTYRTSDCKEDVEVVASKKTWGLLPEENQEGSGGGGGGGGVVRVGERGGLVGDPHHSYERFEVEDCVGSSGLGSSSSSSSSSNNLASGRYNQQSVRRPIRIFERGSTALVYPVVVAAHEPETSCSRRPAASAVPAVPVVAAPTTTTTTTITAATTATTAAAAVRSVAAAKNLLIDATDADLRGSTYLSSSFIKDTKKEDAMEPEIKEEDERRSSASSPEFYVRRNKCYNEDGSSEEENKPGSSLQGHGLPSSYSGTWPIRRDIWATQQMGFSNQQSASSSTHNDMASVMSFSSNSGTMLGTSTEMQGHRRLGAKVDVVYNLLSMLGSSEGREDMSATLLSMSTSIDSCLVMRQSGCLPLLVQLIHAPGQDPETRERASRALHNVVHAKSDERAGRREARVLRFLEQLRDYCQSLRTSLESGQAPDLEKHPGPTIAALMKLSFDEAHRHAMCQLGGLHAVAELIEMDHLAHGSECDDQNCITLRRYAGMALTNLTFGDGNNKALLCSFREFMKALVSQLRSPSDDLRQVTASVLRNLSWRADSSSKQTLREVGAVTGLMKAAMEGRKESTLKSILSALWNLSAHCSTNKVDICAVDGALAFLVDMLSYNAPSKTLAIVENAGGILRNVSCHVAVREDYRAIVRERGCLQVLLQQLRSPSLTVVSNACGALWNLSARCPQDQRLLWSLGAVPMLRSLVHSKHKMISMGSSAALKNLLSARPGCSNLVQLDSTARGLGLPTLPSLAARRQRALEQEIDQNLAETCDNIEPSTSPTNKDDKFTFKVDHSFLAVNTRGLRSYQLYNQSSTSGTKCNGVSRSESRESMRSVTSTHSDTIFERVHRHVLNGMSPTESQGKQSLSLHAATGFDNGIQMDNPKATSSEKKYTLRYKNAIPENLRPTDIGFGNVSELRSTTSTISWSSVPDQEAVCSQTLLHSSVEDNASLLNQSISSTSKFNSQSSVSEETEVTVCKNSEYRSDVPKSKSEISSQLSYVPDNFSSNQCDDYDRMYTDNSLLHQCDPLNSIQSAISPTLSHNSEESLFRNYAETDLDQPTDYSIRYAEQTVEDDEKQHAAYFVTTEQGLIQEDTIKMYCTEGTPRGISLNSSRAASSSDLQEDSKVKGLSRKLLEPNKLNDIEHNEKASSLVDIEKVDLRFTNQDKKQDFDATSKFIEKQWQESVPGSCQYNKDNSTKINPTDVKIDKHEIPINQSIAFDTESKSSKELFPNKATSYVGNIDQASDVDEDDEDLLAACINIGMQNNRHRHSFIGNSFEKLPRAESNLMRYQTSIALDQVESNDSIGSATDTFNLMQPEPTGKALPTNTLREHSSALSDTTKSFNDDLSITKEDQTELEELSDKEKSMLSQNTQKHSSNSNVSEVSVTDHDNFSVRTIPSTIDITLSSKDTSTSNIDYSLQEKLESSTKERFKTCKNVVCLDKHLKTGESTKWNETLLNETEVLENICEIRMKSTDSESSNSIDSVEQSEHALLELCIQSGLPNTTESITGKRSGMINKQQKLNDESCARLKTSFKDELNDDTRDDVDGKGTYVVDKTTTKRVEEDVYRRQRDPDAMIASLDRLTATLVQQTEAIRERDSNTMKQSVLSDTWNEDSPNEVSFPSISISAPMIPSFKSDVPDGQTTTMSDTAEDDEDEHANMTDSKIIQQEAIKLAEAVDAEVNKQNEMETTSMTSIDLDAIKPPSSMGSLLSLTASYAGPMDNTESYVNRDRCYSTSLPPVQTKNQSPVDARNCRKKSLPLGVVAKRALNQGQSHTGSLENLLNDCVHSHLENVKPPSVMDELFDVGDMENSMLSVASITSEVADNKDHDSHSLSGSDPVFDLLKPVANVLSITCMRYAEGMQSSGNNSLSEYLENINPPSLFNEVNEMDRSTMEGNTDTLCNDTLCMDTELRTEEVPATLVEAIDEGENDTDEGVTTISSEYCVSSSAESTPKKRSNKNHLTPKQKRNLAKERYKTYTIAAEFVKKEEERRKQEGKPGETPNKITTQGKCSPFSKLTPKQRRQEDRARFQTQVLENPFPIINAIVSNKEEIDQTCCRQKDDAEVGDPANAAKSSIPTLTKLPMPRALRKKRAENQENKERYRTRTLNDSECMQRADDCDVEPTTNNLEKEGNADNVHNIALEEINNMLEHNATIVLNTLNESSKTHAISLGEDVLLDQETLSLVSNESGSEQSLRLCFVNGVSKRLMDTYTHQGDVSQRLHQNAQEEKDKSDVEHAPEENDPIESGSDNGSNCTEEQCQVIKRPRIIKPGMGSSRDVSADSNATDKSEPGSPKAIRGRRKALYSNPITRKPTPQSSPLKHPTPISAIPIGRSNTSPIVRTTRATTLRQSNSPGVTATTTKEPSKTNASPKISSAIASYENKIKNASAASKRTSVPNKGSSLTFTRSNKRHSTPACSSSSQNESKVEVPTKQLERQGTFTKDEPEVENAPTVFSPASPIKTKIAKPIKGTSKIHPAVGKSKISVRAHQTYQTKGVKANGVEKPLVSKVVPTLGIPKSNVKVTGTSKAVVTNSQNAPQNDNGKVFRKIGPLGQRSNSNSSIISDTSSGVQNRRLAKEATSKIASLWKKVEENKSKQLSDKSDGRKWITPGSVTGEIDGQIISSKPPAFRLFRSSTFEGVPQDDSHKVSMQKSRSKQPSITNVQANGVKYRNSCDLSGMNANEAPCKIPVKSSNNPTTSRKDNIVQGDNTVVLRRQQGNDAGIEIDSAKRMSRLGSFITVDPPNSDIAQIPVMSGNGRTPASAIVPPFNYNPKADIPSHIVKARSDDAEGKFEVTDSHQTEIVTASSRVTTV</sequence>
<dbReference type="SMART" id="SM00185">
    <property type="entry name" value="ARM"/>
    <property type="match status" value="7"/>
</dbReference>
<dbReference type="FunFam" id="1.25.10.10:FF:000305">
    <property type="entry name" value="Adenomatous polyposis coli"/>
    <property type="match status" value="1"/>
</dbReference>
<evidence type="ECO:0000313" key="5">
    <source>
        <dbReference type="EMBL" id="KAL2747375.1"/>
    </source>
</evidence>
<dbReference type="InterPro" id="IPR000225">
    <property type="entry name" value="Armadillo"/>
</dbReference>
<dbReference type="InterPro" id="IPR009240">
    <property type="entry name" value="APC_15aa_rpt"/>
</dbReference>
<feature type="compositionally biased region" description="Polar residues" evidence="4">
    <location>
        <begin position="1644"/>
        <end position="1657"/>
    </location>
</feature>
<dbReference type="SUPFAM" id="SSF48371">
    <property type="entry name" value="ARM repeat"/>
    <property type="match status" value="1"/>
</dbReference>
<feature type="region of interest" description="Disordered" evidence="4">
    <location>
        <begin position="515"/>
        <end position="538"/>
    </location>
</feature>
<feature type="compositionally biased region" description="Polar residues" evidence="4">
    <location>
        <begin position="2556"/>
        <end position="2567"/>
    </location>
</feature>
<feature type="compositionally biased region" description="Polar residues" evidence="4">
    <location>
        <begin position="2696"/>
        <end position="2715"/>
    </location>
</feature>
<feature type="compositionally biased region" description="Polar residues" evidence="4">
    <location>
        <begin position="2641"/>
        <end position="2680"/>
    </location>
</feature>
<dbReference type="InterPro" id="IPR016024">
    <property type="entry name" value="ARM-type_fold"/>
</dbReference>
<feature type="region of interest" description="Disordered" evidence="4">
    <location>
        <begin position="2695"/>
        <end position="2763"/>
    </location>
</feature>
<feature type="region of interest" description="Disordered" evidence="4">
    <location>
        <begin position="1620"/>
        <end position="1696"/>
    </location>
</feature>
<feature type="compositionally biased region" description="Basic and acidic residues" evidence="4">
    <location>
        <begin position="2733"/>
        <end position="2743"/>
    </location>
</feature>
<keyword evidence="6" id="KW-1185">Reference proteome</keyword>
<feature type="compositionally biased region" description="Low complexity" evidence="4">
    <location>
        <begin position="1686"/>
        <end position="1695"/>
    </location>
</feature>
<protein>
    <recommendedName>
        <fullName evidence="7">Adenomatous polyposis coli protein</fullName>
    </recommendedName>
</protein>
<feature type="region of interest" description="Disordered" evidence="4">
    <location>
        <begin position="2252"/>
        <end position="2281"/>
    </location>
</feature>
<name>A0ABD2CQK4_VESMC</name>
<feature type="repeat" description="ARM" evidence="3">
    <location>
        <begin position="965"/>
        <end position="1007"/>
    </location>
</feature>
<evidence type="ECO:0008006" key="7">
    <source>
        <dbReference type="Google" id="ProtNLM"/>
    </source>
</evidence>
<feature type="region of interest" description="Disordered" evidence="4">
    <location>
        <begin position="550"/>
        <end position="573"/>
    </location>
</feature>
<feature type="compositionally biased region" description="Basic and acidic residues" evidence="4">
    <location>
        <begin position="2534"/>
        <end position="2548"/>
    </location>
</feature>
<feature type="compositionally biased region" description="Low complexity" evidence="4">
    <location>
        <begin position="239"/>
        <end position="248"/>
    </location>
</feature>
<feature type="compositionally biased region" description="Low complexity" evidence="4">
    <location>
        <begin position="1419"/>
        <end position="1428"/>
    </location>
</feature>
<proteinExistence type="inferred from homology"/>
<evidence type="ECO:0000256" key="2">
    <source>
        <dbReference type="ARBA" id="ARBA00022687"/>
    </source>
</evidence>
<feature type="region of interest" description="Disordered" evidence="4">
    <location>
        <begin position="1419"/>
        <end position="1439"/>
    </location>
</feature>
<accession>A0ABD2CQK4</accession>
<keyword evidence="2" id="KW-0879">Wnt signaling pathway</keyword>
<comment type="caution">
    <text evidence="5">The sequence shown here is derived from an EMBL/GenBank/DDBJ whole genome shotgun (WGS) entry which is preliminary data.</text>
</comment>
<feature type="compositionally biased region" description="Polar residues" evidence="4">
    <location>
        <begin position="2723"/>
        <end position="2732"/>
    </location>
</feature>
<dbReference type="InterPro" id="IPR011989">
    <property type="entry name" value="ARM-like"/>
</dbReference>
<feature type="compositionally biased region" description="Gly residues" evidence="4">
    <location>
        <begin position="351"/>
        <end position="371"/>
    </location>
</feature>
<dbReference type="PANTHER" id="PTHR12607">
    <property type="entry name" value="ADENOMATOUS POLYPOSIS COLI PROTEIN FAMILY"/>
    <property type="match status" value="1"/>
</dbReference>
<dbReference type="Proteomes" id="UP001607303">
    <property type="component" value="Unassembled WGS sequence"/>
</dbReference>
<dbReference type="InterPro" id="IPR041257">
    <property type="entry name" value="APC_rep"/>
</dbReference>
<dbReference type="PANTHER" id="PTHR12607:SF12">
    <property type="entry name" value="APC-LIKE, ISOFORM A-RELATED"/>
    <property type="match status" value="1"/>
</dbReference>
<organism evidence="5 6">
    <name type="scientific">Vespula maculifrons</name>
    <name type="common">Eastern yellow jacket</name>
    <name type="synonym">Wasp</name>
    <dbReference type="NCBI Taxonomy" id="7453"/>
    <lineage>
        <taxon>Eukaryota</taxon>
        <taxon>Metazoa</taxon>
        <taxon>Ecdysozoa</taxon>
        <taxon>Arthropoda</taxon>
        <taxon>Hexapoda</taxon>
        <taxon>Insecta</taxon>
        <taxon>Pterygota</taxon>
        <taxon>Neoptera</taxon>
        <taxon>Endopterygota</taxon>
        <taxon>Hymenoptera</taxon>
        <taxon>Apocrita</taxon>
        <taxon>Aculeata</taxon>
        <taxon>Vespoidea</taxon>
        <taxon>Vespidae</taxon>
        <taxon>Vespinae</taxon>
        <taxon>Vespula</taxon>
    </lineage>
</organism>
<feature type="region of interest" description="Disordered" evidence="4">
    <location>
        <begin position="2297"/>
        <end position="2332"/>
    </location>
</feature>
<feature type="region of interest" description="Disordered" evidence="4">
    <location>
        <begin position="343"/>
        <end position="376"/>
    </location>
</feature>
<gene>
    <name evidence="5" type="ORF">V1477_004067</name>
</gene>
<feature type="compositionally biased region" description="Polar residues" evidence="4">
    <location>
        <begin position="2615"/>
        <end position="2627"/>
    </location>
</feature>
<dbReference type="Gene3D" id="1.25.10.10">
    <property type="entry name" value="Leucine-rich Repeat Variant"/>
    <property type="match status" value="1"/>
</dbReference>
<evidence type="ECO:0000256" key="4">
    <source>
        <dbReference type="SAM" id="MobiDB-lite"/>
    </source>
</evidence>
<reference evidence="5 6" key="1">
    <citation type="journal article" date="2024" name="Ann. Entomol. Soc. Am.">
        <title>Genomic analyses of the southern and eastern yellowjacket wasps (Hymenoptera: Vespidae) reveal evolutionary signatures of social life.</title>
        <authorList>
            <person name="Catto M.A."/>
            <person name="Caine P.B."/>
            <person name="Orr S.E."/>
            <person name="Hunt B.G."/>
            <person name="Goodisman M.A.D."/>
        </authorList>
    </citation>
    <scope>NUCLEOTIDE SEQUENCE [LARGE SCALE GENOMIC DNA]</scope>
    <source>
        <strain evidence="5">232</strain>
        <tissue evidence="5">Head and thorax</tissue>
    </source>
</reference>
<evidence type="ECO:0000256" key="3">
    <source>
        <dbReference type="PROSITE-ProRule" id="PRU00259"/>
    </source>
</evidence>
<feature type="compositionally biased region" description="Polar residues" evidence="4">
    <location>
        <begin position="2524"/>
        <end position="2533"/>
    </location>
</feature>
<dbReference type="GO" id="GO:0071944">
    <property type="term" value="C:cell periphery"/>
    <property type="evidence" value="ECO:0007669"/>
    <property type="project" value="UniProtKB-ARBA"/>
</dbReference>
<feature type="region of interest" description="Disordered" evidence="4">
    <location>
        <begin position="2524"/>
        <end position="2680"/>
    </location>
</feature>
<feature type="region of interest" description="Disordered" evidence="4">
    <location>
        <begin position="389"/>
        <end position="410"/>
    </location>
</feature>
<dbReference type="Pfam" id="PF05972">
    <property type="entry name" value="APC_15aa"/>
    <property type="match status" value="1"/>
</dbReference>
<dbReference type="GO" id="GO:0016055">
    <property type="term" value="P:Wnt signaling pathway"/>
    <property type="evidence" value="ECO:0007669"/>
    <property type="project" value="UniProtKB-KW"/>
</dbReference>
<feature type="compositionally biased region" description="Polar residues" evidence="4">
    <location>
        <begin position="560"/>
        <end position="573"/>
    </location>
</feature>
<feature type="region of interest" description="Disordered" evidence="4">
    <location>
        <begin position="218"/>
        <end position="269"/>
    </location>
</feature>
<feature type="compositionally biased region" description="Polar residues" evidence="4">
    <location>
        <begin position="2955"/>
        <end position="2966"/>
    </location>
</feature>
<dbReference type="Pfam" id="PF18797">
    <property type="entry name" value="APC_rep"/>
    <property type="match status" value="1"/>
</dbReference>
<feature type="region of interest" description="Disordered" evidence="4">
    <location>
        <begin position="2944"/>
        <end position="2966"/>
    </location>
</feature>